<evidence type="ECO:0000256" key="3">
    <source>
        <dbReference type="ARBA" id="ARBA00034247"/>
    </source>
</evidence>
<accession>A0A244CKU6</accession>
<dbReference type="PROSITE" id="PS50887">
    <property type="entry name" value="GGDEF"/>
    <property type="match status" value="1"/>
</dbReference>
<dbReference type="SMART" id="SM00267">
    <property type="entry name" value="GGDEF"/>
    <property type="match status" value="1"/>
</dbReference>
<dbReference type="OrthoDB" id="9812260at2"/>
<comment type="cofactor">
    <cofactor evidence="1">
        <name>Mg(2+)</name>
        <dbReference type="ChEBI" id="CHEBI:18420"/>
    </cofactor>
</comment>
<comment type="catalytic activity">
    <reaction evidence="3">
        <text>2 GTP = 3',3'-c-di-GMP + 2 diphosphate</text>
        <dbReference type="Rhea" id="RHEA:24898"/>
        <dbReference type="ChEBI" id="CHEBI:33019"/>
        <dbReference type="ChEBI" id="CHEBI:37565"/>
        <dbReference type="ChEBI" id="CHEBI:58805"/>
        <dbReference type="EC" id="2.7.7.65"/>
    </reaction>
</comment>
<reference evidence="7 8" key="1">
    <citation type="submission" date="2017-02" db="EMBL/GenBank/DDBJ databases">
        <title>Pseudoalteromonas ulvae TC14 Genome.</title>
        <authorList>
            <person name="Molmeret M."/>
        </authorList>
    </citation>
    <scope>NUCLEOTIDE SEQUENCE [LARGE SCALE GENOMIC DNA]</scope>
    <source>
        <strain evidence="7">TC14</strain>
    </source>
</reference>
<dbReference type="InterPro" id="IPR035965">
    <property type="entry name" value="PAS-like_dom_sf"/>
</dbReference>
<dbReference type="GO" id="GO:1902201">
    <property type="term" value="P:negative regulation of bacterial-type flagellum-dependent cell motility"/>
    <property type="evidence" value="ECO:0007669"/>
    <property type="project" value="TreeGrafter"/>
</dbReference>
<evidence type="ECO:0000256" key="1">
    <source>
        <dbReference type="ARBA" id="ARBA00001946"/>
    </source>
</evidence>
<dbReference type="Pfam" id="PF00989">
    <property type="entry name" value="PAS"/>
    <property type="match status" value="1"/>
</dbReference>
<evidence type="ECO:0000256" key="4">
    <source>
        <dbReference type="SAM" id="Phobius"/>
    </source>
</evidence>
<keyword evidence="4" id="KW-0472">Membrane</keyword>
<dbReference type="InterPro" id="IPR043128">
    <property type="entry name" value="Rev_trsase/Diguanyl_cyclase"/>
</dbReference>
<evidence type="ECO:0000313" key="8">
    <source>
        <dbReference type="Proteomes" id="UP000194841"/>
    </source>
</evidence>
<keyword evidence="4" id="KW-1133">Transmembrane helix</keyword>
<name>A0A244CKU6_PSEDV</name>
<dbReference type="FunFam" id="3.30.70.270:FF:000001">
    <property type="entry name" value="Diguanylate cyclase domain protein"/>
    <property type="match status" value="1"/>
</dbReference>
<dbReference type="GO" id="GO:0043709">
    <property type="term" value="P:cell adhesion involved in single-species biofilm formation"/>
    <property type="evidence" value="ECO:0007669"/>
    <property type="project" value="TreeGrafter"/>
</dbReference>
<dbReference type="GO" id="GO:0052621">
    <property type="term" value="F:diguanylate cyclase activity"/>
    <property type="evidence" value="ECO:0007669"/>
    <property type="project" value="UniProtKB-EC"/>
</dbReference>
<proteinExistence type="predicted"/>
<dbReference type="PROSITE" id="PS50112">
    <property type="entry name" value="PAS"/>
    <property type="match status" value="1"/>
</dbReference>
<feature type="domain" description="GGDEF" evidence="6">
    <location>
        <begin position="369"/>
        <end position="497"/>
    </location>
</feature>
<dbReference type="GO" id="GO:0005886">
    <property type="term" value="C:plasma membrane"/>
    <property type="evidence" value="ECO:0007669"/>
    <property type="project" value="TreeGrafter"/>
</dbReference>
<dbReference type="InterPro" id="IPR013767">
    <property type="entry name" value="PAS_fold"/>
</dbReference>
<keyword evidence="4" id="KW-0812">Transmembrane</keyword>
<sequence length="497" mass="56060">MNIKKRTFLAVIFCALSIFSVISLAYILNNHVQKTESIWTEFVSLEIEKAQIMQEIGYGFGYGGFIHNFKNYVLRQEKKTYLAAKSNALLTLNAIEQYKALNTQSDTLEQLKILETTVLNYQKNLEIAHRLISTGASANDIDKQVKIDDRATIAAIAKLRLTIQNSAAYTVSLAKTNLNSTQATLVFGFAFIVTLLLISCTYIVYNLYLMQIKFKEVDTLFDSSPYAILSVNHLGLIKKANAMASEIFGYSAKQLLTMNIDSLVPDQFASAHRQHRTKFMTSEQHLAMQGRKEQLYGKNQFGQLIPVSIAVASYYTGKTKQAIAIIKDDSLELKLKKESRQDCLTKIGNRTACNELINQSIAHAKRHNQPLSVIMIDIDNFKVINDNFGHLVGDSVLEKIAGLLSAHIRETDHLFRWGGEEFIVLTPGCNESQAHELAEKLRMKAVYHHFDEHFSVSISLGVTGFHIDQDNHKTFIQRADQALYKAKNNGRNQSYCL</sequence>
<dbReference type="NCBIfam" id="TIGR00229">
    <property type="entry name" value="sensory_box"/>
    <property type="match status" value="1"/>
</dbReference>
<dbReference type="InterPro" id="IPR029787">
    <property type="entry name" value="Nucleotide_cyclase"/>
</dbReference>
<dbReference type="RefSeq" id="WP_086745914.1">
    <property type="nucleotide sequence ID" value="NZ_MWPV01000008.1"/>
</dbReference>
<dbReference type="Pfam" id="PF00990">
    <property type="entry name" value="GGDEF"/>
    <property type="match status" value="1"/>
</dbReference>
<dbReference type="CDD" id="cd01949">
    <property type="entry name" value="GGDEF"/>
    <property type="match status" value="1"/>
</dbReference>
<dbReference type="SUPFAM" id="SSF55073">
    <property type="entry name" value="Nucleotide cyclase"/>
    <property type="match status" value="1"/>
</dbReference>
<feature type="domain" description="PAS" evidence="5">
    <location>
        <begin position="213"/>
        <end position="266"/>
    </location>
</feature>
<dbReference type="PANTHER" id="PTHR45138:SF9">
    <property type="entry name" value="DIGUANYLATE CYCLASE DGCM-RELATED"/>
    <property type="match status" value="1"/>
</dbReference>
<dbReference type="EMBL" id="MWPV01000008">
    <property type="protein sequence ID" value="OUL55995.1"/>
    <property type="molecule type" value="Genomic_DNA"/>
</dbReference>
<evidence type="ECO:0000259" key="6">
    <source>
        <dbReference type="PROSITE" id="PS50887"/>
    </source>
</evidence>
<dbReference type="GO" id="GO:0006355">
    <property type="term" value="P:regulation of DNA-templated transcription"/>
    <property type="evidence" value="ECO:0007669"/>
    <property type="project" value="InterPro"/>
</dbReference>
<evidence type="ECO:0000313" key="7">
    <source>
        <dbReference type="EMBL" id="OUL55995.1"/>
    </source>
</evidence>
<dbReference type="AlphaFoldDB" id="A0A244CKU6"/>
<dbReference type="Gene3D" id="3.30.450.20">
    <property type="entry name" value="PAS domain"/>
    <property type="match status" value="1"/>
</dbReference>
<dbReference type="InterPro" id="IPR000014">
    <property type="entry name" value="PAS"/>
</dbReference>
<evidence type="ECO:0000256" key="2">
    <source>
        <dbReference type="ARBA" id="ARBA00012528"/>
    </source>
</evidence>
<gene>
    <name evidence="7" type="ORF">B1199_20035</name>
</gene>
<organism evidence="7 8">
    <name type="scientific">Pseudoalteromonas ulvae</name>
    <dbReference type="NCBI Taxonomy" id="107327"/>
    <lineage>
        <taxon>Bacteria</taxon>
        <taxon>Pseudomonadati</taxon>
        <taxon>Pseudomonadota</taxon>
        <taxon>Gammaproteobacteria</taxon>
        <taxon>Alteromonadales</taxon>
        <taxon>Pseudoalteromonadaceae</taxon>
        <taxon>Pseudoalteromonas</taxon>
    </lineage>
</organism>
<dbReference type="SMART" id="SM00091">
    <property type="entry name" value="PAS"/>
    <property type="match status" value="1"/>
</dbReference>
<dbReference type="SUPFAM" id="SSF55785">
    <property type="entry name" value="PYP-like sensor domain (PAS domain)"/>
    <property type="match status" value="1"/>
</dbReference>
<comment type="caution">
    <text evidence="7">The sequence shown here is derived from an EMBL/GenBank/DDBJ whole genome shotgun (WGS) entry which is preliminary data.</text>
</comment>
<dbReference type="Proteomes" id="UP000194841">
    <property type="component" value="Unassembled WGS sequence"/>
</dbReference>
<dbReference type="InterPro" id="IPR000160">
    <property type="entry name" value="GGDEF_dom"/>
</dbReference>
<dbReference type="PANTHER" id="PTHR45138">
    <property type="entry name" value="REGULATORY COMPONENTS OF SENSORY TRANSDUCTION SYSTEM"/>
    <property type="match status" value="1"/>
</dbReference>
<protein>
    <recommendedName>
        <fullName evidence="2">diguanylate cyclase</fullName>
        <ecNumber evidence="2">2.7.7.65</ecNumber>
    </recommendedName>
</protein>
<keyword evidence="8" id="KW-1185">Reference proteome</keyword>
<dbReference type="InterPro" id="IPR050469">
    <property type="entry name" value="Diguanylate_Cyclase"/>
</dbReference>
<evidence type="ECO:0000259" key="5">
    <source>
        <dbReference type="PROSITE" id="PS50112"/>
    </source>
</evidence>
<dbReference type="NCBIfam" id="TIGR00254">
    <property type="entry name" value="GGDEF"/>
    <property type="match status" value="1"/>
</dbReference>
<feature type="transmembrane region" description="Helical" evidence="4">
    <location>
        <begin position="185"/>
        <end position="205"/>
    </location>
</feature>
<dbReference type="EC" id="2.7.7.65" evidence="2"/>
<dbReference type="Gene3D" id="3.30.70.270">
    <property type="match status" value="1"/>
</dbReference>
<dbReference type="CDD" id="cd00130">
    <property type="entry name" value="PAS"/>
    <property type="match status" value="1"/>
</dbReference>